<feature type="transmembrane region" description="Helical" evidence="1">
    <location>
        <begin position="21"/>
        <end position="42"/>
    </location>
</feature>
<name>A0A084U3Y2_MALIO</name>
<protein>
    <submittedName>
        <fullName evidence="2">Uncharacterized protein</fullName>
    </submittedName>
</protein>
<gene>
    <name evidence="2" type="ORF">P271_519</name>
</gene>
<reference evidence="2 3" key="1">
    <citation type="journal article" date="2014" name="PLoS ONE">
        <title>Reduction of Hydrogen Peroxide Accumulation and Toxicity by a Catalase from Mycoplasma iowae.</title>
        <authorList>
            <person name="Pritchard R.E."/>
            <person name="Prassinos A.J."/>
            <person name="Osborne J.D."/>
            <person name="Raviv Z."/>
            <person name="Balish M.F."/>
        </authorList>
    </citation>
    <scope>NUCLEOTIDE SEQUENCE [LARGE SCALE GENOMIC DNA]</scope>
    <source>
        <strain evidence="2 3">DK-CPA</strain>
    </source>
</reference>
<evidence type="ECO:0000313" key="3">
    <source>
        <dbReference type="Proteomes" id="UP000028523"/>
    </source>
</evidence>
<dbReference type="Proteomes" id="UP000028523">
    <property type="component" value="Unassembled WGS sequence"/>
</dbReference>
<keyword evidence="1" id="KW-0812">Transmembrane</keyword>
<dbReference type="AlphaFoldDB" id="A0A084U3Y2"/>
<organism evidence="2 3">
    <name type="scientific">Malacoplasma iowae DK-CPA</name>
    <dbReference type="NCBI Taxonomy" id="1394179"/>
    <lineage>
        <taxon>Bacteria</taxon>
        <taxon>Bacillati</taxon>
        <taxon>Mycoplasmatota</taxon>
        <taxon>Mycoplasmoidales</taxon>
        <taxon>Mycoplasmoidaceae</taxon>
        <taxon>Malacoplasma</taxon>
    </lineage>
</organism>
<sequence length="120" mass="13593">MKKKLDLKNRNMNIDKKFIGIVVLLSVLIIALLITGSILIGLGHKNFVVYSELMSWAKLNNLDFAETLKIYNANVTSSNEWTKASIDMFAPGLTFFILSIILIALTTWYGINHKKSNKKF</sequence>
<keyword evidence="1" id="KW-0472">Membrane</keyword>
<evidence type="ECO:0000256" key="1">
    <source>
        <dbReference type="SAM" id="Phobius"/>
    </source>
</evidence>
<proteinExistence type="predicted"/>
<feature type="transmembrane region" description="Helical" evidence="1">
    <location>
        <begin position="88"/>
        <end position="111"/>
    </location>
</feature>
<dbReference type="GeneID" id="96866611"/>
<comment type="caution">
    <text evidence="2">The sequence shown here is derived from an EMBL/GenBank/DDBJ whole genome shotgun (WGS) entry which is preliminary data.</text>
</comment>
<accession>A0A084U3Y2</accession>
<dbReference type="RefSeq" id="WP_004024973.1">
    <property type="nucleotide sequence ID" value="NZ_AWQU01000072.1"/>
</dbReference>
<keyword evidence="3" id="KW-1185">Reference proteome</keyword>
<evidence type="ECO:0000313" key="2">
    <source>
        <dbReference type="EMBL" id="KFB07668.1"/>
    </source>
</evidence>
<dbReference type="EMBL" id="AWQU01000072">
    <property type="protein sequence ID" value="KFB07668.1"/>
    <property type="molecule type" value="Genomic_DNA"/>
</dbReference>
<keyword evidence="1" id="KW-1133">Transmembrane helix</keyword>